<dbReference type="InterPro" id="IPR002048">
    <property type="entry name" value="EF_hand_dom"/>
</dbReference>
<feature type="region of interest" description="Disordered" evidence="1">
    <location>
        <begin position="65"/>
        <end position="187"/>
    </location>
</feature>
<comment type="caution">
    <text evidence="4">The sequence shown here is derived from an EMBL/GenBank/DDBJ whole genome shotgun (WGS) entry which is preliminary data.</text>
</comment>
<gene>
    <name evidence="4" type="ORF">JIN85_02180</name>
</gene>
<dbReference type="InterPro" id="IPR011992">
    <property type="entry name" value="EF-hand-dom_pair"/>
</dbReference>
<accession>A0A934S7M9</accession>
<reference evidence="4" key="1">
    <citation type="submission" date="2021-01" db="EMBL/GenBank/DDBJ databases">
        <title>Modified the classification status of verrucomicrobia.</title>
        <authorList>
            <person name="Feng X."/>
        </authorList>
    </citation>
    <scope>NUCLEOTIDE SEQUENCE</scope>
    <source>
        <strain evidence="4">KCTC 22041</strain>
    </source>
</reference>
<evidence type="ECO:0000259" key="3">
    <source>
        <dbReference type="PROSITE" id="PS50222"/>
    </source>
</evidence>
<feature type="compositionally biased region" description="Basic and acidic residues" evidence="1">
    <location>
        <begin position="65"/>
        <end position="96"/>
    </location>
</feature>
<keyword evidence="2" id="KW-0732">Signal</keyword>
<dbReference type="RefSeq" id="WP_200267143.1">
    <property type="nucleotide sequence ID" value="NZ_JAENIJ010000002.1"/>
</dbReference>
<protein>
    <submittedName>
        <fullName evidence="4">EF-hand domain-containing protein</fullName>
    </submittedName>
</protein>
<dbReference type="Gene3D" id="1.10.238.10">
    <property type="entry name" value="EF-hand"/>
    <property type="match status" value="2"/>
</dbReference>
<dbReference type="Proteomes" id="UP000603141">
    <property type="component" value="Unassembled WGS sequence"/>
</dbReference>
<keyword evidence="5" id="KW-1185">Reference proteome</keyword>
<proteinExistence type="predicted"/>
<evidence type="ECO:0000313" key="4">
    <source>
        <dbReference type="EMBL" id="MBK1881202.1"/>
    </source>
</evidence>
<name>A0A934S7M9_9BACT</name>
<dbReference type="SUPFAM" id="SSF47473">
    <property type="entry name" value="EF-hand"/>
    <property type="match status" value="1"/>
</dbReference>
<feature type="compositionally biased region" description="Basic and acidic residues" evidence="1">
    <location>
        <begin position="129"/>
        <end position="146"/>
    </location>
</feature>
<sequence>MKPHQIIPVIIAGLSVSAFAQGGPNGPPKGPRHPDPLAVVLDADHDHELSAAEIEDAANALLKLDKDGDGAISEEELHPKPSRGERGGREHQKDDEAAPTDAPEDAPADRPTPPKSELLTVLDADDDGTLSKEEIAAATEHLKTLDADSDGIVDDTEAKSLSGPDRKGPPGGEEGNGEGRPQRGPRR</sequence>
<organism evidence="4 5">
    <name type="scientific">Luteolibacter pohnpeiensis</name>
    <dbReference type="NCBI Taxonomy" id="454153"/>
    <lineage>
        <taxon>Bacteria</taxon>
        <taxon>Pseudomonadati</taxon>
        <taxon>Verrucomicrobiota</taxon>
        <taxon>Verrucomicrobiia</taxon>
        <taxon>Verrucomicrobiales</taxon>
        <taxon>Verrucomicrobiaceae</taxon>
        <taxon>Luteolibacter</taxon>
    </lineage>
</organism>
<evidence type="ECO:0000256" key="2">
    <source>
        <dbReference type="SAM" id="SignalP"/>
    </source>
</evidence>
<feature type="signal peptide" evidence="2">
    <location>
        <begin position="1"/>
        <end position="20"/>
    </location>
</feature>
<feature type="domain" description="EF-hand" evidence="3">
    <location>
        <begin position="52"/>
        <end position="87"/>
    </location>
</feature>
<dbReference type="PROSITE" id="PS00018">
    <property type="entry name" value="EF_HAND_1"/>
    <property type="match status" value="2"/>
</dbReference>
<evidence type="ECO:0000313" key="5">
    <source>
        <dbReference type="Proteomes" id="UP000603141"/>
    </source>
</evidence>
<feature type="region of interest" description="Disordered" evidence="1">
    <location>
        <begin position="19"/>
        <end position="38"/>
    </location>
</feature>
<evidence type="ECO:0000256" key="1">
    <source>
        <dbReference type="SAM" id="MobiDB-lite"/>
    </source>
</evidence>
<feature type="chain" id="PRO_5037956089" evidence="2">
    <location>
        <begin position="21"/>
        <end position="187"/>
    </location>
</feature>
<dbReference type="Pfam" id="PF13202">
    <property type="entry name" value="EF-hand_5"/>
    <property type="match status" value="2"/>
</dbReference>
<dbReference type="GO" id="GO:0005509">
    <property type="term" value="F:calcium ion binding"/>
    <property type="evidence" value="ECO:0007669"/>
    <property type="project" value="InterPro"/>
</dbReference>
<dbReference type="PROSITE" id="PS50222">
    <property type="entry name" value="EF_HAND_2"/>
    <property type="match status" value="1"/>
</dbReference>
<dbReference type="InterPro" id="IPR018247">
    <property type="entry name" value="EF_Hand_1_Ca_BS"/>
</dbReference>
<dbReference type="AlphaFoldDB" id="A0A934S7M9"/>
<dbReference type="EMBL" id="JAENIJ010000002">
    <property type="protein sequence ID" value="MBK1881202.1"/>
    <property type="molecule type" value="Genomic_DNA"/>
</dbReference>